<dbReference type="EMBL" id="GL870878">
    <property type="protein sequence ID" value="EIJ88433.1"/>
    <property type="molecule type" value="Genomic_DNA"/>
</dbReference>
<sequence length="216" mass="24599">MHIPQESSLFSFFSDLDTSEQKHSVIGRTGSSLGVLAKRFLRLLKDSPEYELDLNYAASALETHKRRLYDITNVLEGVGYIKKKLKNSIQYIKDKENNKCISCGGISLTTGRETEEVKELLRIEREIDEQLNQVNTELQILANHEENINRAYVTYTDLKELDNSVESSLFAIKTPPGTFLDFPTSNNPEETILTLTSPNEKINVYYLQDTIDSITN</sequence>
<keyword evidence="3 7" id="KW-0805">Transcription regulation</keyword>
<dbReference type="InterPro" id="IPR036388">
    <property type="entry name" value="WH-like_DNA-bd_sf"/>
</dbReference>
<dbReference type="InterPro" id="IPR003316">
    <property type="entry name" value="E2F_WHTH_DNA-bd_dom"/>
</dbReference>
<dbReference type="OrthoDB" id="1743261at2759"/>
<evidence type="ECO:0000256" key="2">
    <source>
        <dbReference type="ARBA" id="ARBA00010940"/>
    </source>
</evidence>
<accession>I3EGT6</accession>
<dbReference type="Proteomes" id="UP000002872">
    <property type="component" value="Unassembled WGS sequence"/>
</dbReference>
<dbReference type="Gene3D" id="6.10.250.540">
    <property type="match status" value="1"/>
</dbReference>
<dbReference type="Pfam" id="PF16421">
    <property type="entry name" value="E2F_CC-MB"/>
    <property type="match status" value="1"/>
</dbReference>
<dbReference type="GO" id="GO:0000981">
    <property type="term" value="F:DNA-binding transcription factor activity, RNA polymerase II-specific"/>
    <property type="evidence" value="ECO:0007669"/>
    <property type="project" value="TreeGrafter"/>
</dbReference>
<dbReference type="OMA" id="XPSKIRI"/>
<dbReference type="SUPFAM" id="SSF144074">
    <property type="entry name" value="E2F-DP heterodimerization region"/>
    <property type="match status" value="1"/>
</dbReference>
<evidence type="ECO:0000259" key="8">
    <source>
        <dbReference type="SMART" id="SM01372"/>
    </source>
</evidence>
<evidence type="ECO:0000256" key="3">
    <source>
        <dbReference type="ARBA" id="ARBA00023015"/>
    </source>
</evidence>
<evidence type="ECO:0000256" key="6">
    <source>
        <dbReference type="ARBA" id="ARBA00023242"/>
    </source>
</evidence>
<reference evidence="9" key="1">
    <citation type="submission" date="2011-01" db="EMBL/GenBank/DDBJ databases">
        <title>The Genome Sequence of Nematocida parisii strain ERTm3.</title>
        <authorList>
            <consortium name="The Broad Institute Genome Sequencing Platform"/>
            <consortium name="The Broad Institute Genome Sequencing Center for Infectious Disease"/>
            <person name="Cuomo C."/>
            <person name="Troemel E."/>
            <person name="Young S.K."/>
            <person name="Zeng Q."/>
            <person name="Gargeya S."/>
            <person name="Fitzgerald M."/>
            <person name="Haas B."/>
            <person name="Abouelleil A."/>
            <person name="Alvarado L."/>
            <person name="Arachchi H.M."/>
            <person name="Berlin A."/>
            <person name="Chapman S.B."/>
            <person name="Gearin G."/>
            <person name="Goldberg J."/>
            <person name="Griggs A."/>
            <person name="Gujja S."/>
            <person name="Hansen M."/>
            <person name="Heiman D."/>
            <person name="Howarth C."/>
            <person name="Larimer J."/>
            <person name="Lui A."/>
            <person name="MacDonald P.J.P."/>
            <person name="McCowen C."/>
            <person name="Montmayeur A."/>
            <person name="Murphy C."/>
            <person name="Neiman D."/>
            <person name="Pearson M."/>
            <person name="Priest M."/>
            <person name="Roberts A."/>
            <person name="Saif S."/>
            <person name="Shea T."/>
            <person name="Sisk P."/>
            <person name="Stolte C."/>
            <person name="Sykes S."/>
            <person name="Wortman J."/>
            <person name="Nusbaum C."/>
            <person name="Birren B."/>
        </authorList>
    </citation>
    <scope>NUCLEOTIDE SEQUENCE</scope>
    <source>
        <strain evidence="9">ERTm3</strain>
    </source>
</reference>
<dbReference type="Pfam" id="PF02319">
    <property type="entry name" value="WHD_E2F_TDP"/>
    <property type="match status" value="1"/>
</dbReference>
<dbReference type="SMART" id="SM01372">
    <property type="entry name" value="E2F_TDP"/>
    <property type="match status" value="1"/>
</dbReference>
<dbReference type="SUPFAM" id="SSF46785">
    <property type="entry name" value="Winged helix' DNA-binding domain"/>
    <property type="match status" value="1"/>
</dbReference>
<organism evidence="9 10">
    <name type="scientific">Nematocida parisii (strain ERTm3)</name>
    <name type="common">Nematode killer fungus</name>
    <dbReference type="NCBI Taxonomy" id="935791"/>
    <lineage>
        <taxon>Eukaryota</taxon>
        <taxon>Fungi</taxon>
        <taxon>Fungi incertae sedis</taxon>
        <taxon>Microsporidia</taxon>
        <taxon>Nematocida</taxon>
    </lineage>
</organism>
<evidence type="ECO:0000313" key="10">
    <source>
        <dbReference type="Proteomes" id="UP000002872"/>
    </source>
</evidence>
<dbReference type="InterPro" id="IPR036390">
    <property type="entry name" value="WH_DNA-bd_sf"/>
</dbReference>
<dbReference type="VEuPathDB" id="MicrosporidiaDB:NEQG_01123"/>
<evidence type="ECO:0000256" key="4">
    <source>
        <dbReference type="ARBA" id="ARBA00023125"/>
    </source>
</evidence>
<dbReference type="GO" id="GO:0090575">
    <property type="term" value="C:RNA polymerase II transcription regulator complex"/>
    <property type="evidence" value="ECO:0007669"/>
    <property type="project" value="TreeGrafter"/>
</dbReference>
<keyword evidence="5 7" id="KW-0804">Transcription</keyword>
<dbReference type="FunFam" id="1.10.10.10:FF:000458">
    <property type="entry name" value="E2F-like (Mammalian transcription factor)"/>
    <property type="match status" value="1"/>
</dbReference>
<keyword evidence="6 7" id="KW-0539">Nucleus</keyword>
<proteinExistence type="inferred from homology"/>
<dbReference type="InterPro" id="IPR015633">
    <property type="entry name" value="E2F"/>
</dbReference>
<dbReference type="InterPro" id="IPR037241">
    <property type="entry name" value="E2F-DP_heterodim"/>
</dbReference>
<comment type="similarity">
    <text evidence="2 7">Belongs to the E2F/DP family.</text>
</comment>
<dbReference type="Gene3D" id="1.10.10.10">
    <property type="entry name" value="Winged helix-like DNA-binding domain superfamily/Winged helix DNA-binding domain"/>
    <property type="match status" value="1"/>
</dbReference>
<dbReference type="PANTHER" id="PTHR12081:SF18">
    <property type="entry name" value="TRANSCRIPTION FACTOR E2F2-RELATED"/>
    <property type="match status" value="1"/>
</dbReference>
<gene>
    <name evidence="9" type="ORF">NEQG_01123</name>
</gene>
<comment type="subcellular location">
    <subcellularLocation>
        <location evidence="1 7">Nucleus</location>
    </subcellularLocation>
</comment>
<evidence type="ECO:0000256" key="5">
    <source>
        <dbReference type="ARBA" id="ARBA00023163"/>
    </source>
</evidence>
<name>I3EGT6_NEMP3</name>
<dbReference type="HOGENOM" id="CLU_032091_4_1_1"/>
<dbReference type="InParanoid" id="I3EGT6"/>
<dbReference type="GO" id="GO:0046983">
    <property type="term" value="F:protein dimerization activity"/>
    <property type="evidence" value="ECO:0007669"/>
    <property type="project" value="InterPro"/>
</dbReference>
<keyword evidence="4 7" id="KW-0238">DNA-binding</keyword>
<dbReference type="GO" id="GO:0000978">
    <property type="term" value="F:RNA polymerase II cis-regulatory region sequence-specific DNA binding"/>
    <property type="evidence" value="ECO:0007669"/>
    <property type="project" value="InterPro"/>
</dbReference>
<evidence type="ECO:0000256" key="1">
    <source>
        <dbReference type="ARBA" id="ARBA00004123"/>
    </source>
</evidence>
<dbReference type="AlphaFoldDB" id="I3EGT6"/>
<keyword evidence="10" id="KW-1185">Reference proteome</keyword>
<dbReference type="InterPro" id="IPR032198">
    <property type="entry name" value="E2F_CC-MB"/>
</dbReference>
<protein>
    <recommendedName>
        <fullName evidence="8">E2F/DP family winged-helix DNA-binding domain-containing protein</fullName>
    </recommendedName>
</protein>
<feature type="domain" description="E2F/DP family winged-helix DNA-binding" evidence="8">
    <location>
        <begin position="28"/>
        <end position="93"/>
    </location>
</feature>
<evidence type="ECO:0000256" key="7">
    <source>
        <dbReference type="RuleBase" id="RU003796"/>
    </source>
</evidence>
<evidence type="ECO:0000313" key="9">
    <source>
        <dbReference type="EMBL" id="EIJ88433.1"/>
    </source>
</evidence>
<dbReference type="PANTHER" id="PTHR12081">
    <property type="entry name" value="TRANSCRIPTION FACTOR E2F"/>
    <property type="match status" value="1"/>
</dbReference>
<dbReference type="STRING" id="935791.I3EGT6"/>